<protein>
    <recommendedName>
        <fullName evidence="2">Protein kinase domain-containing protein</fullName>
    </recommendedName>
</protein>
<accession>A0A0K2TDV6</accession>
<proteinExistence type="predicted"/>
<evidence type="ECO:0008006" key="2">
    <source>
        <dbReference type="Google" id="ProtNLM"/>
    </source>
</evidence>
<dbReference type="AlphaFoldDB" id="A0A0K2TDV6"/>
<name>A0A0K2TDV6_LEPSM</name>
<dbReference type="Gene3D" id="3.30.200.20">
    <property type="entry name" value="Phosphorylase Kinase, domain 1"/>
    <property type="match status" value="1"/>
</dbReference>
<dbReference type="EMBL" id="HACA01006669">
    <property type="protein sequence ID" value="CDW24030.1"/>
    <property type="molecule type" value="Transcribed_RNA"/>
</dbReference>
<reference evidence="1" key="1">
    <citation type="submission" date="2014-05" db="EMBL/GenBank/DDBJ databases">
        <authorList>
            <person name="Chronopoulou M."/>
        </authorList>
    </citation>
    <scope>NUCLEOTIDE SEQUENCE</scope>
    <source>
        <tissue evidence="1">Whole organism</tissue>
    </source>
</reference>
<evidence type="ECO:0000313" key="1">
    <source>
        <dbReference type="EMBL" id="CDW24030.1"/>
    </source>
</evidence>
<sequence>MEHANIIYLHQVYESQTQVILVLEL</sequence>
<organism evidence="1">
    <name type="scientific">Lepeophtheirus salmonis</name>
    <name type="common">Salmon louse</name>
    <name type="synonym">Caligus salmonis</name>
    <dbReference type="NCBI Taxonomy" id="72036"/>
    <lineage>
        <taxon>Eukaryota</taxon>
        <taxon>Metazoa</taxon>
        <taxon>Ecdysozoa</taxon>
        <taxon>Arthropoda</taxon>
        <taxon>Crustacea</taxon>
        <taxon>Multicrustacea</taxon>
        <taxon>Hexanauplia</taxon>
        <taxon>Copepoda</taxon>
        <taxon>Siphonostomatoida</taxon>
        <taxon>Caligidae</taxon>
        <taxon>Lepeophtheirus</taxon>
    </lineage>
</organism>